<dbReference type="EMBL" id="SMFM01000001">
    <property type="protein sequence ID" value="TDD78199.1"/>
    <property type="molecule type" value="Genomic_DNA"/>
</dbReference>
<evidence type="ECO:0000313" key="4">
    <source>
        <dbReference type="Proteomes" id="UP000295278"/>
    </source>
</evidence>
<sequence length="201" mass="22182">MKRVLLSLFALASFGLANAQIKEKGTVEITPKIGVSSFAEFSNRDNTNYNSGVELGATVDYYFNNRWSLRSGLIADKMGSRIEDAGNVYEDELKYLSIPVNANWHFGSTRKWNLNFGLSPSFLTSSTFIENGNKTTIPESAIESFQLGLTYGIGYKIGINDKFGILIDAQFFSGMTNINKATQERITNNGYSLNVGGVIQL</sequence>
<feature type="signal peptide" evidence="1">
    <location>
        <begin position="1"/>
        <end position="19"/>
    </location>
</feature>
<dbReference type="RefSeq" id="WP_131907964.1">
    <property type="nucleotide sequence ID" value="NZ_SMFM01000001.1"/>
</dbReference>
<comment type="caution">
    <text evidence="3">The sequence shown here is derived from an EMBL/GenBank/DDBJ whole genome shotgun (WGS) entry which is preliminary data.</text>
</comment>
<feature type="domain" description="Outer membrane protein beta-barrel" evidence="2">
    <location>
        <begin position="18"/>
        <end position="178"/>
    </location>
</feature>
<dbReference type="Gene3D" id="2.40.160.20">
    <property type="match status" value="1"/>
</dbReference>
<reference evidence="3 4" key="1">
    <citation type="submission" date="2019-03" db="EMBL/GenBank/DDBJ databases">
        <title>Flavobacterium AT-3-2 sp. nov., isolated from arctic soil.</title>
        <authorList>
            <person name="Chaudhary D.K."/>
        </authorList>
    </citation>
    <scope>NUCLEOTIDE SEQUENCE [LARGE SCALE GENOMIC DNA]</scope>
    <source>
        <strain evidence="3 4">AT-3-2</strain>
    </source>
</reference>
<dbReference type="InterPro" id="IPR011250">
    <property type="entry name" value="OMP/PagP_B-barrel"/>
</dbReference>
<evidence type="ECO:0000259" key="2">
    <source>
        <dbReference type="Pfam" id="PF13568"/>
    </source>
</evidence>
<name>A0A4R5B0T8_9FLAO</name>
<accession>A0A4R5B0T8</accession>
<organism evidence="3 4">
    <name type="scientific">Flavobacterium caseinilyticum</name>
    <dbReference type="NCBI Taxonomy" id="2541732"/>
    <lineage>
        <taxon>Bacteria</taxon>
        <taxon>Pseudomonadati</taxon>
        <taxon>Bacteroidota</taxon>
        <taxon>Flavobacteriia</taxon>
        <taxon>Flavobacteriales</taxon>
        <taxon>Flavobacteriaceae</taxon>
        <taxon>Flavobacterium</taxon>
    </lineage>
</organism>
<protein>
    <submittedName>
        <fullName evidence="3">PorT family protein</fullName>
    </submittedName>
</protein>
<dbReference type="Proteomes" id="UP000295278">
    <property type="component" value="Unassembled WGS sequence"/>
</dbReference>
<dbReference type="InterPro" id="IPR025665">
    <property type="entry name" value="Beta-barrel_OMP_2"/>
</dbReference>
<evidence type="ECO:0000313" key="3">
    <source>
        <dbReference type="EMBL" id="TDD78199.1"/>
    </source>
</evidence>
<feature type="chain" id="PRO_5020347726" evidence="1">
    <location>
        <begin position="20"/>
        <end position="201"/>
    </location>
</feature>
<dbReference type="Pfam" id="PF13568">
    <property type="entry name" value="OMP_b-brl_2"/>
    <property type="match status" value="1"/>
</dbReference>
<keyword evidence="1" id="KW-0732">Signal</keyword>
<dbReference type="SUPFAM" id="SSF56925">
    <property type="entry name" value="OMPA-like"/>
    <property type="match status" value="1"/>
</dbReference>
<keyword evidence="4" id="KW-1185">Reference proteome</keyword>
<evidence type="ECO:0000256" key="1">
    <source>
        <dbReference type="SAM" id="SignalP"/>
    </source>
</evidence>
<gene>
    <name evidence="3" type="ORF">E0F89_00785</name>
</gene>
<proteinExistence type="predicted"/>
<dbReference type="AlphaFoldDB" id="A0A4R5B0T8"/>
<dbReference type="OrthoDB" id="947434at2"/>